<organism evidence="4 5">
    <name type="scientific">Edaphosphingomonas laterariae</name>
    <dbReference type="NCBI Taxonomy" id="861865"/>
    <lineage>
        <taxon>Bacteria</taxon>
        <taxon>Pseudomonadati</taxon>
        <taxon>Pseudomonadota</taxon>
        <taxon>Alphaproteobacteria</taxon>
        <taxon>Sphingomonadales</taxon>
        <taxon>Rhizorhabdaceae</taxon>
        <taxon>Edaphosphingomonas</taxon>
    </lineage>
</organism>
<feature type="compositionally biased region" description="Acidic residues" evidence="2">
    <location>
        <begin position="257"/>
        <end position="285"/>
    </location>
</feature>
<dbReference type="Pfam" id="PF11775">
    <property type="entry name" value="CobT_C"/>
    <property type="match status" value="1"/>
</dbReference>
<accession>A0A239G8C1</accession>
<dbReference type="RefSeq" id="WP_089219820.1">
    <property type="nucleotide sequence ID" value="NZ_FZOS01000011.1"/>
</dbReference>
<dbReference type="Gene3D" id="3.40.50.410">
    <property type="entry name" value="von Willebrand factor, type A domain"/>
    <property type="match status" value="1"/>
</dbReference>
<dbReference type="CDD" id="cd01454">
    <property type="entry name" value="vWA_norD_type"/>
    <property type="match status" value="1"/>
</dbReference>
<dbReference type="PIRSF" id="PIRSF031715">
    <property type="entry name" value="Cob_chel_CobT"/>
    <property type="match status" value="1"/>
</dbReference>
<sequence length="612" mass="67381">MSQQTPLEAFRQVLGGTARAIAHEPEVEVGYSADAPQSLGKAIKVPMPARSLPADQVAEARGFADGAALRLRHHNAALHQRNAPAEAVARAAFDAIEQARVEALGARAMQGVRANLASALDVRLKSDPLTRARSRDEVPLSSALGLMVRERLTGDAPPEAARHGLSLVRDWIEEKAGHDLDALGLTLDDQAAFARLATRLLEDLELVEGEMQPDDEQESGEEGEGDDQDQGDDGEDQQDDGSGQTDAPMESRAEASADADDDGESVDMDEESLSEMESDMGDEGEQGTMPVRPNRPPADPGPQFDYKAYAEEFDEVVTAEELCDEEELVRLRAYLDQQLVHLQGAVTKLANRLQRRLMAQQNRSWDFDQEEGLLDAARLARVVINPAHSLSYKIERETDFRDTVVTLLIDNSGSMRGRPISIAAISADIMARTLERCGVKTEILGFTTRAWKGGQSREKWLANGRPPSPGRLNDLRHIVYKRADEPYRHARKSLGLMMREGLLKENIDGEALLWAHNRMIGRVEERKILMVISDGAPVDDSTLSVNSGSYLEKHLRQVIAWIENRSPVELVAIGIGHDVTRYYARAVTIMDAEQLGGTMVEQLAGLFDLPQR</sequence>
<keyword evidence="5" id="KW-1185">Reference proteome</keyword>
<dbReference type="InterPro" id="IPR025861">
    <property type="entry name" value="CobT_VWA_dom"/>
</dbReference>
<dbReference type="NCBIfam" id="TIGR01651">
    <property type="entry name" value="CobT"/>
    <property type="match status" value="1"/>
</dbReference>
<evidence type="ECO:0000313" key="4">
    <source>
        <dbReference type="EMBL" id="SNS65360.1"/>
    </source>
</evidence>
<dbReference type="GO" id="GO:0051116">
    <property type="term" value="F:cobaltochelatase activity"/>
    <property type="evidence" value="ECO:0007669"/>
    <property type="project" value="UniProtKB-UniRule"/>
</dbReference>
<gene>
    <name evidence="4" type="ORF">SAMN06295912_11178</name>
</gene>
<reference evidence="5" key="1">
    <citation type="submission" date="2017-06" db="EMBL/GenBank/DDBJ databases">
        <authorList>
            <person name="Varghese N."/>
            <person name="Submissions S."/>
        </authorList>
    </citation>
    <scope>NUCLEOTIDE SEQUENCE [LARGE SCALE GENOMIC DNA]</scope>
    <source>
        <strain evidence="5">LNB2</strain>
    </source>
</reference>
<dbReference type="InterPro" id="IPR002035">
    <property type="entry name" value="VWF_A"/>
</dbReference>
<dbReference type="PANTHER" id="PTHR41248">
    <property type="entry name" value="NORD PROTEIN"/>
    <property type="match status" value="1"/>
</dbReference>
<dbReference type="OrthoDB" id="9764783at2"/>
<evidence type="ECO:0000256" key="1">
    <source>
        <dbReference type="NCBIfam" id="TIGR01651"/>
    </source>
</evidence>
<name>A0A239G8C1_9SPHN</name>
<dbReference type="InterPro" id="IPR036465">
    <property type="entry name" value="vWFA_dom_sf"/>
</dbReference>
<feature type="region of interest" description="Disordered" evidence="2">
    <location>
        <begin position="209"/>
        <end position="302"/>
    </location>
</feature>
<dbReference type="EC" id="6.6.1.2" evidence="1"/>
<dbReference type="EMBL" id="FZOS01000011">
    <property type="protein sequence ID" value="SNS65360.1"/>
    <property type="molecule type" value="Genomic_DNA"/>
</dbReference>
<feature type="domain" description="VWFA" evidence="3">
    <location>
        <begin position="404"/>
        <end position="612"/>
    </location>
</feature>
<dbReference type="AlphaFoldDB" id="A0A239G8C1"/>
<dbReference type="InterPro" id="IPR006538">
    <property type="entry name" value="CobT"/>
</dbReference>
<protein>
    <recommendedName>
        <fullName evidence="1">Cobaltochelatase subunit CobT</fullName>
        <ecNumber evidence="1">6.6.1.2</ecNumber>
    </recommendedName>
</protein>
<dbReference type="Pfam" id="PF06213">
    <property type="entry name" value="CobT"/>
    <property type="match status" value="1"/>
</dbReference>
<evidence type="ECO:0000259" key="3">
    <source>
        <dbReference type="PROSITE" id="PS50234"/>
    </source>
</evidence>
<dbReference type="InterPro" id="IPR051928">
    <property type="entry name" value="NorD/CobT"/>
</dbReference>
<dbReference type="PANTHER" id="PTHR41248:SF1">
    <property type="entry name" value="NORD PROTEIN"/>
    <property type="match status" value="1"/>
</dbReference>
<proteinExistence type="predicted"/>
<evidence type="ECO:0000256" key="2">
    <source>
        <dbReference type="SAM" id="MobiDB-lite"/>
    </source>
</evidence>
<dbReference type="PROSITE" id="PS50234">
    <property type="entry name" value="VWFA"/>
    <property type="match status" value="1"/>
</dbReference>
<dbReference type="Proteomes" id="UP000198281">
    <property type="component" value="Unassembled WGS sequence"/>
</dbReference>
<dbReference type="SUPFAM" id="SSF53300">
    <property type="entry name" value="vWA-like"/>
    <property type="match status" value="1"/>
</dbReference>
<dbReference type="GO" id="GO:0009236">
    <property type="term" value="P:cobalamin biosynthetic process"/>
    <property type="evidence" value="ECO:0007669"/>
    <property type="project" value="UniProtKB-UniRule"/>
</dbReference>
<evidence type="ECO:0000313" key="5">
    <source>
        <dbReference type="Proteomes" id="UP000198281"/>
    </source>
</evidence>
<feature type="compositionally biased region" description="Acidic residues" evidence="2">
    <location>
        <begin position="209"/>
        <end position="239"/>
    </location>
</feature>